<proteinExistence type="predicted"/>
<evidence type="ECO:0000313" key="1">
    <source>
        <dbReference type="EMBL" id="RNF66579.1"/>
    </source>
</evidence>
<comment type="caution">
    <text evidence="1">The sequence shown here is derived from an EMBL/GenBank/DDBJ whole genome shotgun (WGS) entry which is preliminary data.</text>
</comment>
<name>A0A3M8RDA8_9PROT</name>
<sequence>MEKLRRKDLMTLEAYAEARARLRARIMAHKKDRRVAIGDHASLYFEDHLTIQYQVQEMLRAEKIFAAPAIDEELAAYNPLIPDGSNWKATFMLEYANREERLRRCRELVGIEDRVWVQVGGGERLFAIADEDLPRSTDEKTSTVHFLRFELRAGEQRDVAAGAPIRMGIDHAGYRCEVILPDAVRQSLSADLG</sequence>
<dbReference type="AlphaFoldDB" id="A0A3M8RDA8"/>
<dbReference type="RefSeq" id="WP_123102585.1">
    <property type="nucleotide sequence ID" value="NZ_CP127527.1"/>
</dbReference>
<reference evidence="1" key="1">
    <citation type="submission" date="2018-10" db="EMBL/GenBank/DDBJ databases">
        <title>Acidithiobacillus sulfuriphilus sp. nov.: an extremely acidophilic sulfur-oxidizing chemolithotroph isolated from a neutral pH environment.</title>
        <authorList>
            <person name="Falagan C."/>
            <person name="Moya-Beltran A."/>
            <person name="Quatrini R."/>
            <person name="Johnson D.B."/>
        </authorList>
    </citation>
    <scope>NUCLEOTIDE SEQUENCE [LARGE SCALE GENOMIC DNA]</scope>
    <source>
        <strain evidence="1">CJ-2</strain>
    </source>
</reference>
<gene>
    <name evidence="1" type="ORF">EC580_04470</name>
</gene>
<dbReference type="InterPro" id="IPR021890">
    <property type="entry name" value="DUF3501"/>
</dbReference>
<accession>A0A3M8RDA8</accession>
<dbReference type="EMBL" id="RIZI01000138">
    <property type="protein sequence ID" value="RNF66579.1"/>
    <property type="molecule type" value="Genomic_DNA"/>
</dbReference>
<protein>
    <submittedName>
        <fullName evidence="1">DUF3501 family protein</fullName>
    </submittedName>
</protein>
<dbReference type="OrthoDB" id="9780579at2"/>
<organism evidence="1">
    <name type="scientific">Acidithiobacillus sulfuriphilus</name>
    <dbReference type="NCBI Taxonomy" id="1867749"/>
    <lineage>
        <taxon>Bacteria</taxon>
        <taxon>Pseudomonadati</taxon>
        <taxon>Pseudomonadota</taxon>
        <taxon>Acidithiobacillia</taxon>
        <taxon>Acidithiobacillales</taxon>
        <taxon>Acidithiobacillaceae</taxon>
        <taxon>Acidithiobacillus</taxon>
    </lineage>
</organism>
<dbReference type="Pfam" id="PF12007">
    <property type="entry name" value="DUF3501"/>
    <property type="match status" value="1"/>
</dbReference>